<proteinExistence type="predicted"/>
<evidence type="ECO:0000256" key="5">
    <source>
        <dbReference type="SAM" id="Coils"/>
    </source>
</evidence>
<dbReference type="GO" id="GO:0006508">
    <property type="term" value="P:proteolysis"/>
    <property type="evidence" value="ECO:0007669"/>
    <property type="project" value="UniProtKB-KW"/>
</dbReference>
<dbReference type="Pfam" id="PF00413">
    <property type="entry name" value="Peptidase_M10"/>
    <property type="match status" value="1"/>
</dbReference>
<protein>
    <recommendedName>
        <fullName evidence="6">Peptidase M10 metallopeptidase domain-containing protein</fullName>
    </recommendedName>
</protein>
<keyword evidence="4" id="KW-0862">Zinc</keyword>
<dbReference type="GO" id="GO:0008270">
    <property type="term" value="F:zinc ion binding"/>
    <property type="evidence" value="ECO:0007669"/>
    <property type="project" value="InterPro"/>
</dbReference>
<dbReference type="GO" id="GO:0004222">
    <property type="term" value="F:metalloendopeptidase activity"/>
    <property type="evidence" value="ECO:0007669"/>
    <property type="project" value="InterPro"/>
</dbReference>
<evidence type="ECO:0000256" key="1">
    <source>
        <dbReference type="ARBA" id="ARBA00022670"/>
    </source>
</evidence>
<evidence type="ECO:0000313" key="8">
    <source>
        <dbReference type="Proteomes" id="UP000177478"/>
    </source>
</evidence>
<evidence type="ECO:0000313" key="7">
    <source>
        <dbReference type="EMBL" id="OGN20452.1"/>
    </source>
</evidence>
<dbReference type="GO" id="GO:0031012">
    <property type="term" value="C:extracellular matrix"/>
    <property type="evidence" value="ECO:0007669"/>
    <property type="project" value="InterPro"/>
</dbReference>
<reference evidence="7 8" key="1">
    <citation type="journal article" date="2016" name="Nat. Commun.">
        <title>Thousands of microbial genomes shed light on interconnected biogeochemical processes in an aquifer system.</title>
        <authorList>
            <person name="Anantharaman K."/>
            <person name="Brown C.T."/>
            <person name="Hug L.A."/>
            <person name="Sharon I."/>
            <person name="Castelle C.J."/>
            <person name="Probst A.J."/>
            <person name="Thomas B.C."/>
            <person name="Singh A."/>
            <person name="Wilkins M.J."/>
            <person name="Karaoz U."/>
            <person name="Brodie E.L."/>
            <person name="Williams K.H."/>
            <person name="Hubbard S.S."/>
            <person name="Banfield J.F."/>
        </authorList>
    </citation>
    <scope>NUCLEOTIDE SEQUENCE [LARGE SCALE GENOMIC DNA]</scope>
</reference>
<dbReference type="Proteomes" id="UP000177478">
    <property type="component" value="Unassembled WGS sequence"/>
</dbReference>
<dbReference type="InterPro" id="IPR001818">
    <property type="entry name" value="Pept_M10_metallopeptidase"/>
</dbReference>
<gene>
    <name evidence="7" type="ORF">A3F25_02215</name>
</gene>
<evidence type="ECO:0000256" key="2">
    <source>
        <dbReference type="ARBA" id="ARBA00022723"/>
    </source>
</evidence>
<feature type="coiled-coil region" evidence="5">
    <location>
        <begin position="141"/>
        <end position="199"/>
    </location>
</feature>
<dbReference type="AlphaFoldDB" id="A0A1F8G521"/>
<dbReference type="Gene3D" id="3.40.390.10">
    <property type="entry name" value="Collagenase (Catalytic Domain)"/>
    <property type="match status" value="1"/>
</dbReference>
<feature type="domain" description="Peptidase M10 metallopeptidase" evidence="6">
    <location>
        <begin position="235"/>
        <end position="309"/>
    </location>
</feature>
<sequence>MRLSWPKLTSNLISILLLAGFGYFYRAELARFYSIILNRLAPCQRPITYSIDRLDSQFGISKEKLLIDIAQAEKIWEESIARPLFVYSPNGELKISLVYDYRQKATVELQKLGIVINDDRSTYDVVKAKYDSLLTVYNREQAHINEQVAEYNAQKAALEKEVNYWNSRGGAPRSTYDSLQKRQTELNNQYIALAQAEEQLKQSAEIVNSTALVLNKLISELNLQVAQYNTVGASTGKEFNQGEYVSGVNGTSINIFQFNNENKLVRVLAHELGHALGLEHLDNPRAIMYYLNEGTNEKLTTDDLTALKQKCRL</sequence>
<name>A0A1F8G521_9BACT</name>
<keyword evidence="2" id="KW-0479">Metal-binding</keyword>
<keyword evidence="1" id="KW-0645">Protease</keyword>
<evidence type="ECO:0000259" key="6">
    <source>
        <dbReference type="Pfam" id="PF00413"/>
    </source>
</evidence>
<comment type="caution">
    <text evidence="7">The sequence shown here is derived from an EMBL/GenBank/DDBJ whole genome shotgun (WGS) entry which is preliminary data.</text>
</comment>
<dbReference type="SUPFAM" id="SSF55486">
    <property type="entry name" value="Metalloproteases ('zincins'), catalytic domain"/>
    <property type="match status" value="1"/>
</dbReference>
<dbReference type="InterPro" id="IPR024079">
    <property type="entry name" value="MetalloPept_cat_dom_sf"/>
</dbReference>
<keyword evidence="3" id="KW-0378">Hydrolase</keyword>
<accession>A0A1F8G521</accession>
<evidence type="ECO:0000256" key="4">
    <source>
        <dbReference type="ARBA" id="ARBA00022833"/>
    </source>
</evidence>
<dbReference type="STRING" id="1802689.A3F25_02215"/>
<evidence type="ECO:0000256" key="3">
    <source>
        <dbReference type="ARBA" id="ARBA00022801"/>
    </source>
</evidence>
<organism evidence="7 8">
    <name type="scientific">Candidatus Yanofskybacteria bacterium RIFCSPHIGHO2_12_FULL_45_19b</name>
    <dbReference type="NCBI Taxonomy" id="1802689"/>
    <lineage>
        <taxon>Bacteria</taxon>
        <taxon>Candidatus Yanofskyibacteriota</taxon>
    </lineage>
</organism>
<keyword evidence="5" id="KW-0175">Coiled coil</keyword>
<dbReference type="EMBL" id="MGKD01000004">
    <property type="protein sequence ID" value="OGN20452.1"/>
    <property type="molecule type" value="Genomic_DNA"/>
</dbReference>